<feature type="transmembrane region" description="Helical" evidence="5">
    <location>
        <begin position="30"/>
        <end position="48"/>
    </location>
</feature>
<evidence type="ECO:0000313" key="9">
    <source>
        <dbReference type="Proteomes" id="UP001499951"/>
    </source>
</evidence>
<comment type="subcellular location">
    <subcellularLocation>
        <location evidence="1">Membrane</location>
        <topology evidence="1">Multi-pass membrane protein</topology>
    </subcellularLocation>
</comment>
<evidence type="ECO:0000256" key="1">
    <source>
        <dbReference type="ARBA" id="ARBA00004141"/>
    </source>
</evidence>
<evidence type="ECO:0000256" key="3">
    <source>
        <dbReference type="ARBA" id="ARBA00022989"/>
    </source>
</evidence>
<accession>A0ABN1E1N0</accession>
<feature type="transmembrane region" description="Helical" evidence="5">
    <location>
        <begin position="78"/>
        <end position="95"/>
    </location>
</feature>
<keyword evidence="9" id="KW-1185">Reference proteome</keyword>
<keyword evidence="3 5" id="KW-1133">Transmembrane helix</keyword>
<dbReference type="InterPro" id="IPR049453">
    <property type="entry name" value="Memb_transporter_dom"/>
</dbReference>
<feature type="transmembrane region" description="Helical" evidence="5">
    <location>
        <begin position="456"/>
        <end position="480"/>
    </location>
</feature>
<evidence type="ECO:0000256" key="5">
    <source>
        <dbReference type="SAM" id="Phobius"/>
    </source>
</evidence>
<dbReference type="InterPro" id="IPR032692">
    <property type="entry name" value="YccS_N"/>
</dbReference>
<evidence type="ECO:0000313" key="8">
    <source>
        <dbReference type="EMBL" id="GAA0557268.1"/>
    </source>
</evidence>
<evidence type="ECO:0000259" key="6">
    <source>
        <dbReference type="Pfam" id="PF12805"/>
    </source>
</evidence>
<feature type="transmembrane region" description="Helical" evidence="5">
    <location>
        <begin position="101"/>
        <end position="120"/>
    </location>
</feature>
<organism evidence="8 9">
    <name type="scientific">Rhizomicrobium electricum</name>
    <dbReference type="NCBI Taxonomy" id="480070"/>
    <lineage>
        <taxon>Bacteria</taxon>
        <taxon>Pseudomonadati</taxon>
        <taxon>Pseudomonadota</taxon>
        <taxon>Alphaproteobacteria</taxon>
        <taxon>Micropepsales</taxon>
        <taxon>Micropepsaceae</taxon>
        <taxon>Rhizomicrobium</taxon>
    </lineage>
</organism>
<evidence type="ECO:0000259" key="7">
    <source>
        <dbReference type="Pfam" id="PF13515"/>
    </source>
</evidence>
<feature type="domain" description="Integral membrane protein YccS N-terminal" evidence="6">
    <location>
        <begin position="82"/>
        <end position="328"/>
    </location>
</feature>
<dbReference type="RefSeq" id="WP_166930584.1">
    <property type="nucleotide sequence ID" value="NZ_BAAADD010000001.1"/>
</dbReference>
<feature type="transmembrane region" description="Helical" evidence="5">
    <location>
        <begin position="402"/>
        <end position="420"/>
    </location>
</feature>
<evidence type="ECO:0000256" key="2">
    <source>
        <dbReference type="ARBA" id="ARBA00022692"/>
    </source>
</evidence>
<evidence type="ECO:0000256" key="4">
    <source>
        <dbReference type="ARBA" id="ARBA00023136"/>
    </source>
</evidence>
<keyword evidence="4 5" id="KW-0472">Membrane</keyword>
<feature type="transmembrane region" description="Helical" evidence="5">
    <location>
        <begin position="127"/>
        <end position="146"/>
    </location>
</feature>
<name>A0ABN1E1N0_9PROT</name>
<keyword evidence="2 5" id="KW-0812">Transmembrane</keyword>
<sequence>MSVLSRVHTPLKAVPRQLGRNLFRMHIENGAFVSLGMAVVGGGFALAFGRTDAILAASGALCASIVDRPGPLPVKARMFALAVAGACLLAFLTMAAHEHRFLMGVLVASMSIVSGLVSAYGQRAIGLGVAAVLALLFGMAANQAALLPISGYMTFFAAGGVCYTLFALAASAVLDDRNRRTYLSEAVHAFSAYLAAKAELYDPQARTDEALRRLVEAHAAFIEKLQAARDFIFLGRKTAARRRWMAALLALLDVFDTLVSSDADIETLRNSGHTGLLEQLKTLTDAFADDCEELALALTTPGKRFDFNAHADEIAALQAEVEQMAATSWGRETLATSAFRSTGHKLGLGIARMERLAQAADPDADARTILPDVDLEAFVHRDRMDARVLASQFSWSSPVLRYTLRLTGAMVSGYLLTLLMPGMLHGGWVLLTTMLIMRASYAVTKQRRNDRIVGTAAGCVVAALLVHYVPAPLLFIPVIFTVGGAHAFATVDFRVTALCASITALLQLHFFGPAVEPGTVLVLERLGDTLVGAGLAWGFSYLLPSWEWKNVPKLVAVMVDADRAYAALSLARRRNDHDFRLARKRAHDATANLAMTVRRLADEPKIDRKVLADLNGLVSANYLLASDLASMRVLFRTRKAELDADATEKLLTTARGNIDQTLDTNAVPERHKGHLHRRSLGESLGGHNAMVSLTRRLIHIERTAERVAMLAARIPKQV</sequence>
<comment type="caution">
    <text evidence="8">The sequence shown here is derived from an EMBL/GenBank/DDBJ whole genome shotgun (WGS) entry which is preliminary data.</text>
</comment>
<protein>
    <submittedName>
        <fullName evidence="8">YccS family putative transporter</fullName>
    </submittedName>
</protein>
<dbReference type="Pfam" id="PF13515">
    <property type="entry name" value="FUSC_2"/>
    <property type="match status" value="1"/>
</dbReference>
<proteinExistence type="predicted"/>
<feature type="transmembrane region" description="Helical" evidence="5">
    <location>
        <begin position="152"/>
        <end position="174"/>
    </location>
</feature>
<gene>
    <name evidence="8" type="primary">yccS</name>
    <name evidence="8" type="ORF">GCM10008942_02170</name>
</gene>
<feature type="domain" description="Integral membrane bound transporter" evidence="7">
    <location>
        <begin position="422"/>
        <end position="537"/>
    </location>
</feature>
<reference evidence="8 9" key="1">
    <citation type="journal article" date="2019" name="Int. J. Syst. Evol. Microbiol.">
        <title>The Global Catalogue of Microorganisms (GCM) 10K type strain sequencing project: providing services to taxonomists for standard genome sequencing and annotation.</title>
        <authorList>
            <consortium name="The Broad Institute Genomics Platform"/>
            <consortium name="The Broad Institute Genome Sequencing Center for Infectious Disease"/>
            <person name="Wu L."/>
            <person name="Ma J."/>
        </authorList>
    </citation>
    <scope>NUCLEOTIDE SEQUENCE [LARGE SCALE GENOMIC DNA]</scope>
    <source>
        <strain evidence="8 9">JCM 15089</strain>
    </source>
</reference>
<dbReference type="Pfam" id="PF12805">
    <property type="entry name" value="FUSC-like"/>
    <property type="match status" value="1"/>
</dbReference>
<dbReference type="EMBL" id="BAAADD010000001">
    <property type="protein sequence ID" value="GAA0557268.1"/>
    <property type="molecule type" value="Genomic_DNA"/>
</dbReference>
<dbReference type="Proteomes" id="UP001499951">
    <property type="component" value="Unassembled WGS sequence"/>
</dbReference>